<proteinExistence type="predicted"/>
<evidence type="ECO:0000313" key="1">
    <source>
        <dbReference type="EMBL" id="SCL76585.1"/>
    </source>
</evidence>
<evidence type="ECO:0000313" key="2">
    <source>
        <dbReference type="Proteomes" id="UP000184671"/>
    </source>
</evidence>
<dbReference type="Proteomes" id="UP000184671">
    <property type="component" value="Unassembled WGS sequence"/>
</dbReference>
<sequence>MIDPSVSYDIATGVGTVAGKELVVQTIRSMVKHIGNLQKTLESGFKIEGQQMTIMCSDGIQKYSLSLTPKRGLFGNPKSVDFPHGVPLRVELTQMRGLCPLFDCVERTIDGFSINLTELDPGELYILDVEYRFEDHRLMDSLVERIIPRDVPRNPDEDIREYEMSAQLKHLDVLRQKYFNVNLRDLEFSVDVSVYQDINTKVPGIFRQQLEALVELSKKKGRSEGYKLWRRLYQLQQKEYGGDTMDILENMYDLFTPGRFRRYIDIRKDFTYLNCSRGSDYYDNLPFPTWPKSMKVISKTDLNYNKPAAEGLLVYNQADFVSEIERLFKLETIK</sequence>
<dbReference type="STRING" id="118126.L21_2520"/>
<name>A0A1M4MNT3_9EURY</name>
<protein>
    <submittedName>
        <fullName evidence="1">Uncharacterized protein</fullName>
    </submittedName>
</protein>
<dbReference type="AlphaFoldDB" id="A0A1M4MNT3"/>
<accession>A0A1M4MNT3</accession>
<reference evidence="1 2" key="1">
    <citation type="submission" date="2016-08" db="EMBL/GenBank/DDBJ databases">
        <authorList>
            <person name="Seilhamer J.J."/>
        </authorList>
    </citation>
    <scope>NUCLEOTIDE SEQUENCE [LARGE SCALE GENOMIC DNA]</scope>
    <source>
        <strain evidence="1">L21-II-0</strain>
    </source>
</reference>
<gene>
    <name evidence="1" type="ORF">L21_2520</name>
</gene>
<organism evidence="1 2">
    <name type="scientific">Methanoculleus chikugoensis</name>
    <dbReference type="NCBI Taxonomy" id="118126"/>
    <lineage>
        <taxon>Archaea</taxon>
        <taxon>Methanobacteriati</taxon>
        <taxon>Methanobacteriota</taxon>
        <taxon>Stenosarchaea group</taxon>
        <taxon>Methanomicrobia</taxon>
        <taxon>Methanomicrobiales</taxon>
        <taxon>Methanomicrobiaceae</taxon>
        <taxon>Methanoculleus</taxon>
    </lineage>
</organism>
<dbReference type="EMBL" id="FMID01000062">
    <property type="protein sequence ID" value="SCL76585.1"/>
    <property type="molecule type" value="Genomic_DNA"/>
</dbReference>